<feature type="non-terminal residue" evidence="6">
    <location>
        <position position="284"/>
    </location>
</feature>
<dbReference type="SUPFAM" id="SSF52540">
    <property type="entry name" value="P-loop containing nucleoside triphosphate hydrolases"/>
    <property type="match status" value="1"/>
</dbReference>
<gene>
    <name evidence="6" type="ORF">S01H1_25866</name>
</gene>
<dbReference type="Pfam" id="PF00271">
    <property type="entry name" value="Helicase_C"/>
    <property type="match status" value="1"/>
</dbReference>
<dbReference type="SMART" id="SM00490">
    <property type="entry name" value="HELICc"/>
    <property type="match status" value="1"/>
</dbReference>
<dbReference type="PANTHER" id="PTHR47961">
    <property type="entry name" value="DNA POLYMERASE THETA, PUTATIVE (AFU_ORTHOLOGUE AFUA_1G05260)-RELATED"/>
    <property type="match status" value="1"/>
</dbReference>
<dbReference type="InterPro" id="IPR001650">
    <property type="entry name" value="Helicase_C-like"/>
</dbReference>
<proteinExistence type="predicted"/>
<evidence type="ECO:0000256" key="1">
    <source>
        <dbReference type="ARBA" id="ARBA00022741"/>
    </source>
</evidence>
<feature type="domain" description="Helicase C-terminal" evidence="5">
    <location>
        <begin position="74"/>
        <end position="283"/>
    </location>
</feature>
<keyword evidence="4" id="KW-0067">ATP-binding</keyword>
<dbReference type="EMBL" id="BARS01015651">
    <property type="protein sequence ID" value="GAF92854.1"/>
    <property type="molecule type" value="Genomic_DNA"/>
</dbReference>
<dbReference type="Gene3D" id="3.40.50.300">
    <property type="entry name" value="P-loop containing nucleotide triphosphate hydrolases"/>
    <property type="match status" value="2"/>
</dbReference>
<evidence type="ECO:0000256" key="3">
    <source>
        <dbReference type="ARBA" id="ARBA00022806"/>
    </source>
</evidence>
<dbReference type="GO" id="GO:0016787">
    <property type="term" value="F:hydrolase activity"/>
    <property type="evidence" value="ECO:0007669"/>
    <property type="project" value="UniProtKB-KW"/>
</dbReference>
<comment type="caution">
    <text evidence="6">The sequence shown here is derived from an EMBL/GenBank/DDBJ whole genome shotgun (WGS) entry which is preliminary data.</text>
</comment>
<evidence type="ECO:0000256" key="4">
    <source>
        <dbReference type="ARBA" id="ARBA00022840"/>
    </source>
</evidence>
<evidence type="ECO:0000259" key="5">
    <source>
        <dbReference type="PROSITE" id="PS51194"/>
    </source>
</evidence>
<dbReference type="GO" id="GO:0004386">
    <property type="term" value="F:helicase activity"/>
    <property type="evidence" value="ECO:0007669"/>
    <property type="project" value="UniProtKB-KW"/>
</dbReference>
<feature type="non-terminal residue" evidence="6">
    <location>
        <position position="1"/>
    </location>
</feature>
<evidence type="ECO:0000256" key="2">
    <source>
        <dbReference type="ARBA" id="ARBA00022801"/>
    </source>
</evidence>
<dbReference type="InterPro" id="IPR027417">
    <property type="entry name" value="P-loop_NTPase"/>
</dbReference>
<dbReference type="PROSITE" id="PS51194">
    <property type="entry name" value="HELICASE_CTER"/>
    <property type="match status" value="1"/>
</dbReference>
<dbReference type="PANTHER" id="PTHR47961:SF6">
    <property type="entry name" value="DNA-DIRECTED DNA POLYMERASE"/>
    <property type="match status" value="1"/>
</dbReference>
<name>X0THZ0_9ZZZZ</name>
<keyword evidence="3" id="KW-0347">Helicase</keyword>
<dbReference type="GO" id="GO:0005524">
    <property type="term" value="F:ATP binding"/>
    <property type="evidence" value="ECO:0007669"/>
    <property type="project" value="UniProtKB-KW"/>
</dbReference>
<protein>
    <recommendedName>
        <fullName evidence="5">Helicase C-terminal domain-containing protein</fullName>
    </recommendedName>
</protein>
<organism evidence="6">
    <name type="scientific">marine sediment metagenome</name>
    <dbReference type="NCBI Taxonomy" id="412755"/>
    <lineage>
        <taxon>unclassified sequences</taxon>
        <taxon>metagenomes</taxon>
        <taxon>ecological metagenomes</taxon>
    </lineage>
</organism>
<keyword evidence="1" id="KW-0547">Nucleotide-binding</keyword>
<accession>X0THZ0</accession>
<dbReference type="InterPro" id="IPR050474">
    <property type="entry name" value="Hel308_SKI2-like"/>
</dbReference>
<dbReference type="AlphaFoldDB" id="X0THZ0"/>
<reference evidence="6" key="1">
    <citation type="journal article" date="2014" name="Front. Microbiol.">
        <title>High frequency of phylogenetically diverse reductive dehalogenase-homologous genes in deep subseafloor sedimentary metagenomes.</title>
        <authorList>
            <person name="Kawai M."/>
            <person name="Futagami T."/>
            <person name="Toyoda A."/>
            <person name="Takaki Y."/>
            <person name="Nishi S."/>
            <person name="Hori S."/>
            <person name="Arai W."/>
            <person name="Tsubouchi T."/>
            <person name="Morono Y."/>
            <person name="Uchiyama I."/>
            <person name="Ito T."/>
            <person name="Fujiyama A."/>
            <person name="Inagaki F."/>
            <person name="Takami H."/>
        </authorList>
    </citation>
    <scope>NUCLEOTIDE SEQUENCE</scope>
    <source>
        <strain evidence="6">Expedition CK06-06</strain>
    </source>
</reference>
<keyword evidence="2" id="KW-0378">Hydrolase</keyword>
<evidence type="ECO:0000313" key="6">
    <source>
        <dbReference type="EMBL" id="GAF92854.1"/>
    </source>
</evidence>
<dbReference type="CDD" id="cd18795">
    <property type="entry name" value="SF2_C_Ski2"/>
    <property type="match status" value="1"/>
</dbReference>
<sequence length="284" mass="32325">GEINRGPRLESLIVRLNEFLHHPQLIGLSATIANPEFFNSWLSSLGNKTTLIKSEIRPVPLHYKIEITQNKDSTIKKIIRSTLEKNGQVLIFLNKRRGTQQVAENVKNLVKKHLDDKELKICKALEKRLSSIRGGHRDLRDVINHGVAFHHAGLLPKERRIIEDNYKKRIIKIICCTTTLSAGVNTPARVVILKDFKKYTTSGHNIKNFSGYFENGDGFSYFKPFSANEVFQMLGRAGRPGLDSVGFGIILVKNMEEKIWVEDNFFQNRTLQGSLLPKYNDITS</sequence>